<organism evidence="1 2">
    <name type="scientific">Segatella oris</name>
    <dbReference type="NCBI Taxonomy" id="28135"/>
    <lineage>
        <taxon>Bacteria</taxon>
        <taxon>Pseudomonadati</taxon>
        <taxon>Bacteroidota</taxon>
        <taxon>Bacteroidia</taxon>
        <taxon>Bacteroidales</taxon>
        <taxon>Prevotellaceae</taxon>
        <taxon>Segatella</taxon>
    </lineage>
</organism>
<gene>
    <name evidence="1" type="ORF">NCTC13071_02081</name>
</gene>
<protein>
    <recommendedName>
        <fullName evidence="3">Lipoprotein</fullName>
    </recommendedName>
</protein>
<dbReference type="EMBL" id="LR134384">
    <property type="protein sequence ID" value="VEH16064.1"/>
    <property type="molecule type" value="Genomic_DNA"/>
</dbReference>
<dbReference type="PROSITE" id="PS51257">
    <property type="entry name" value="PROKAR_LIPOPROTEIN"/>
    <property type="match status" value="1"/>
</dbReference>
<name>A0A3S4UMS3_9BACT</name>
<reference evidence="1 2" key="1">
    <citation type="submission" date="2018-12" db="EMBL/GenBank/DDBJ databases">
        <authorList>
            <consortium name="Pathogen Informatics"/>
        </authorList>
    </citation>
    <scope>NUCLEOTIDE SEQUENCE [LARGE SCALE GENOMIC DNA]</scope>
    <source>
        <strain evidence="1 2">NCTC13071</strain>
    </source>
</reference>
<evidence type="ECO:0000313" key="1">
    <source>
        <dbReference type="EMBL" id="VEH16064.1"/>
    </source>
</evidence>
<dbReference type="RefSeq" id="WP_232000329.1">
    <property type="nucleotide sequence ID" value="NZ_LR134384.1"/>
</dbReference>
<sequence length="135" mass="15843">MKNLFILLVLSFFLSCDDKIDNVISIEQADSHFPVLMKVDDDTIQYIDFPVFKIKKTIDKEIKLSGDGYFYNAKYSKLPKGWLFNGNIFVNAKGKLIRPTLNDELRKLSKDKCEFVFLCTIYKFNPRGYILFYEI</sequence>
<evidence type="ECO:0008006" key="3">
    <source>
        <dbReference type="Google" id="ProtNLM"/>
    </source>
</evidence>
<dbReference type="AlphaFoldDB" id="A0A3S4UMS3"/>
<dbReference type="Proteomes" id="UP000274578">
    <property type="component" value="Chromosome 1"/>
</dbReference>
<accession>A0A3S4UMS3</accession>
<dbReference type="KEGG" id="poc:NCTC13071_02081"/>
<dbReference type="GeneID" id="85012857"/>
<proteinExistence type="predicted"/>
<evidence type="ECO:0000313" key="2">
    <source>
        <dbReference type="Proteomes" id="UP000274578"/>
    </source>
</evidence>